<dbReference type="InterPro" id="IPR002818">
    <property type="entry name" value="DJ-1/PfpI"/>
</dbReference>
<comment type="caution">
    <text evidence="4">The sequence shown here is derived from an EMBL/GenBank/DDBJ whole genome shotgun (WGS) entry which is preliminary data.</text>
</comment>
<evidence type="ECO:0000256" key="2">
    <source>
        <dbReference type="ARBA" id="ARBA00023163"/>
    </source>
</evidence>
<dbReference type="Pfam" id="PF01965">
    <property type="entry name" value="DJ-1_PfpI"/>
    <property type="match status" value="1"/>
</dbReference>
<dbReference type="EMBL" id="JACHLK010000002">
    <property type="protein sequence ID" value="MBB6558383.1"/>
    <property type="molecule type" value="Genomic_DNA"/>
</dbReference>
<organism evidence="4 5">
    <name type="scientific">Acidovorax soli</name>
    <dbReference type="NCBI Taxonomy" id="592050"/>
    <lineage>
        <taxon>Bacteria</taxon>
        <taxon>Pseudomonadati</taxon>
        <taxon>Pseudomonadota</taxon>
        <taxon>Betaproteobacteria</taxon>
        <taxon>Burkholderiales</taxon>
        <taxon>Comamonadaceae</taxon>
        <taxon>Acidovorax</taxon>
    </lineage>
</organism>
<accession>A0A7X0PAN1</accession>
<name>A0A7X0PAN1_9BURK</name>
<dbReference type="SMART" id="SM00342">
    <property type="entry name" value="HTH_ARAC"/>
    <property type="match status" value="1"/>
</dbReference>
<evidence type="ECO:0000313" key="4">
    <source>
        <dbReference type="EMBL" id="MBB6558383.1"/>
    </source>
</evidence>
<dbReference type="RefSeq" id="WP_184855828.1">
    <property type="nucleotide sequence ID" value="NZ_JACHLK010000002.1"/>
</dbReference>
<reference evidence="4 5" key="1">
    <citation type="submission" date="2020-08" db="EMBL/GenBank/DDBJ databases">
        <title>Functional genomics of gut bacteria from endangered species of beetles.</title>
        <authorList>
            <person name="Carlos-Shanley C."/>
        </authorList>
    </citation>
    <scope>NUCLEOTIDE SEQUENCE [LARGE SCALE GENOMIC DNA]</scope>
    <source>
        <strain evidence="4 5">S00198</strain>
    </source>
</reference>
<sequence>MQNAAHQVWFLVFDQFQLLDVSGPLQVFATANDELRLAGRAPVYETGVYGLSGGAVRSSSGVDLVARALPQRLARGVQTVVVPGGPGVFMPAAAGRAAHDTPVAHALAQWLRRASPRIERLASVCTGAFVLAHTGVLDGAGAVTHWAACDHLASGFPAIAVQPDAIYFRHGRVWTSAGVTAGIDMALGMVEADLGRDIVMAVAKKLVVFYKRPGGQSQFSSALLEQTAGDERITRLHAWIAEHLRSDLSVARMADQVGMSLRTFARFYTAHTGTTPAHAVERIRLEKACRLIEEHRHSNKAIAVQCGFNSEEVMRRMFMRHLNVSPKGYRERFAAAD</sequence>
<dbReference type="InterPro" id="IPR009057">
    <property type="entry name" value="Homeodomain-like_sf"/>
</dbReference>
<keyword evidence="1" id="KW-0805">Transcription regulation</keyword>
<dbReference type="Pfam" id="PF12833">
    <property type="entry name" value="HTH_18"/>
    <property type="match status" value="1"/>
</dbReference>
<dbReference type="PANTHER" id="PTHR43130">
    <property type="entry name" value="ARAC-FAMILY TRANSCRIPTIONAL REGULATOR"/>
    <property type="match status" value="1"/>
</dbReference>
<dbReference type="InterPro" id="IPR052158">
    <property type="entry name" value="INH-QAR"/>
</dbReference>
<keyword evidence="5" id="KW-1185">Reference proteome</keyword>
<dbReference type="PANTHER" id="PTHR43130:SF3">
    <property type="entry name" value="HTH-TYPE TRANSCRIPTIONAL REGULATOR RV1931C"/>
    <property type="match status" value="1"/>
</dbReference>
<dbReference type="Proteomes" id="UP000575083">
    <property type="component" value="Unassembled WGS sequence"/>
</dbReference>
<gene>
    <name evidence="4" type="ORF">HNP48_001047</name>
</gene>
<dbReference type="Gene3D" id="1.10.10.60">
    <property type="entry name" value="Homeodomain-like"/>
    <property type="match status" value="1"/>
</dbReference>
<dbReference type="SUPFAM" id="SSF52317">
    <property type="entry name" value="Class I glutamine amidotransferase-like"/>
    <property type="match status" value="1"/>
</dbReference>
<dbReference type="AlphaFoldDB" id="A0A7X0PAN1"/>
<dbReference type="PROSITE" id="PS01124">
    <property type="entry name" value="HTH_ARAC_FAMILY_2"/>
    <property type="match status" value="1"/>
</dbReference>
<dbReference type="GO" id="GO:0043565">
    <property type="term" value="F:sequence-specific DNA binding"/>
    <property type="evidence" value="ECO:0007669"/>
    <property type="project" value="InterPro"/>
</dbReference>
<dbReference type="Gene3D" id="3.40.50.880">
    <property type="match status" value="1"/>
</dbReference>
<dbReference type="GO" id="GO:0003700">
    <property type="term" value="F:DNA-binding transcription factor activity"/>
    <property type="evidence" value="ECO:0007669"/>
    <property type="project" value="InterPro"/>
</dbReference>
<protein>
    <submittedName>
        <fullName evidence="4">Transcriptional regulator GlxA family with amidase domain</fullName>
    </submittedName>
</protein>
<evidence type="ECO:0000313" key="5">
    <source>
        <dbReference type="Proteomes" id="UP000575083"/>
    </source>
</evidence>
<keyword evidence="2" id="KW-0804">Transcription</keyword>
<dbReference type="InterPro" id="IPR029062">
    <property type="entry name" value="Class_I_gatase-like"/>
</dbReference>
<dbReference type="CDD" id="cd03137">
    <property type="entry name" value="GATase1_AraC_1"/>
    <property type="match status" value="1"/>
</dbReference>
<proteinExistence type="predicted"/>
<evidence type="ECO:0000259" key="3">
    <source>
        <dbReference type="PROSITE" id="PS01124"/>
    </source>
</evidence>
<evidence type="ECO:0000256" key="1">
    <source>
        <dbReference type="ARBA" id="ARBA00023015"/>
    </source>
</evidence>
<dbReference type="InterPro" id="IPR018060">
    <property type="entry name" value="HTH_AraC"/>
</dbReference>
<feature type="domain" description="HTH araC/xylS-type" evidence="3">
    <location>
        <begin position="234"/>
        <end position="332"/>
    </location>
</feature>
<dbReference type="SUPFAM" id="SSF46689">
    <property type="entry name" value="Homeodomain-like"/>
    <property type="match status" value="2"/>
</dbReference>